<evidence type="ECO:0000256" key="6">
    <source>
        <dbReference type="ARBA" id="ARBA00022513"/>
    </source>
</evidence>
<dbReference type="Pfam" id="PF06448">
    <property type="entry name" value="DUF1081"/>
    <property type="match status" value="1"/>
</dbReference>
<keyword evidence="4" id="KW-0813">Transport</keyword>
<accession>A0A8U8BPE4</accession>
<evidence type="ECO:0000256" key="1">
    <source>
        <dbReference type="ARBA" id="ARBA00004496"/>
    </source>
</evidence>
<keyword evidence="21" id="KW-1185">Reference proteome</keyword>
<dbReference type="InterPro" id="IPR011030">
    <property type="entry name" value="Lipovitellin_superhlx_dom"/>
</dbReference>
<evidence type="ECO:0000256" key="18">
    <source>
        <dbReference type="ARBA" id="ARBA00023313"/>
    </source>
</evidence>
<evidence type="ECO:0000256" key="13">
    <source>
        <dbReference type="ARBA" id="ARBA00023055"/>
    </source>
</evidence>
<evidence type="ECO:0000256" key="11">
    <source>
        <dbReference type="ARBA" id="ARBA00022710"/>
    </source>
</evidence>
<reference evidence="20" key="1">
    <citation type="submission" date="2020-02" db="EMBL/GenBank/DDBJ databases">
        <authorList>
            <person name="Enbody D E."/>
            <person name="Pettersson E M."/>
        </authorList>
    </citation>
    <scope>NUCLEOTIDE SEQUENCE [LARGE SCALE GENOMIC DNA]</scope>
</reference>
<dbReference type="GO" id="GO:0008203">
    <property type="term" value="P:cholesterol metabolic process"/>
    <property type="evidence" value="ECO:0007669"/>
    <property type="project" value="UniProtKB-KW"/>
</dbReference>
<feature type="disulfide bond" evidence="19">
    <location>
        <begin position="166"/>
        <end position="192"/>
    </location>
</feature>
<keyword evidence="12" id="KW-0732">Signal</keyword>
<evidence type="ECO:0000256" key="2">
    <source>
        <dbReference type="ARBA" id="ARBA00004502"/>
    </source>
</evidence>
<evidence type="ECO:0000256" key="9">
    <source>
        <dbReference type="ARBA" id="ARBA00022674"/>
    </source>
</evidence>
<proteinExistence type="predicted"/>
<dbReference type="GO" id="GO:0120020">
    <property type="term" value="F:cholesterol transfer activity"/>
    <property type="evidence" value="ECO:0007669"/>
    <property type="project" value="TreeGrafter"/>
</dbReference>
<evidence type="ECO:0000256" key="5">
    <source>
        <dbReference type="ARBA" id="ARBA00022490"/>
    </source>
</evidence>
<evidence type="ECO:0000256" key="14">
    <source>
        <dbReference type="ARBA" id="ARBA00023098"/>
    </source>
</evidence>
<keyword evidence="15" id="KW-1207">Sterol metabolism</keyword>
<dbReference type="Pfam" id="PF01347">
    <property type="entry name" value="Vitellogenin_N"/>
    <property type="match status" value="1"/>
</dbReference>
<evidence type="ECO:0000256" key="3">
    <source>
        <dbReference type="ARBA" id="ARBA00004613"/>
    </source>
</evidence>
<keyword evidence="5" id="KW-0963">Cytoplasm</keyword>
<organism evidence="20 21">
    <name type="scientific">Geospiza parvula</name>
    <name type="common">Small tree-finch</name>
    <name type="synonym">Camarhynchus parvulus</name>
    <dbReference type="NCBI Taxonomy" id="87175"/>
    <lineage>
        <taxon>Eukaryota</taxon>
        <taxon>Metazoa</taxon>
        <taxon>Chordata</taxon>
        <taxon>Craniata</taxon>
        <taxon>Vertebrata</taxon>
        <taxon>Euteleostomi</taxon>
        <taxon>Archelosauria</taxon>
        <taxon>Archosauria</taxon>
        <taxon>Dinosauria</taxon>
        <taxon>Saurischia</taxon>
        <taxon>Theropoda</taxon>
        <taxon>Coelurosauria</taxon>
        <taxon>Aves</taxon>
        <taxon>Neognathae</taxon>
        <taxon>Neoaves</taxon>
        <taxon>Telluraves</taxon>
        <taxon>Australaves</taxon>
        <taxon>Passeriformes</taxon>
        <taxon>Thraupidae</taxon>
        <taxon>Camarhynchus</taxon>
    </lineage>
</organism>
<dbReference type="InterPro" id="IPR015255">
    <property type="entry name" value="Vitellinogen_open_b-sht"/>
</dbReference>
<evidence type="ECO:0000256" key="16">
    <source>
        <dbReference type="ARBA" id="ARBA00023180"/>
    </source>
</evidence>
<dbReference type="GO" id="GO:0042953">
    <property type="term" value="P:lipoprotein transport"/>
    <property type="evidence" value="ECO:0007669"/>
    <property type="project" value="TreeGrafter"/>
</dbReference>
<evidence type="ECO:0000313" key="20">
    <source>
        <dbReference type="Ensembl" id="ENSCPVP00000001249.2"/>
    </source>
</evidence>
<accession>A0A8C3M5E3</accession>
<reference evidence="20" key="3">
    <citation type="submission" date="2025-09" db="UniProtKB">
        <authorList>
            <consortium name="Ensembl"/>
        </authorList>
    </citation>
    <scope>IDENTIFICATION</scope>
</reference>
<dbReference type="GO" id="GO:0034362">
    <property type="term" value="C:low-density lipoprotein particle"/>
    <property type="evidence" value="ECO:0007669"/>
    <property type="project" value="UniProtKB-KW"/>
</dbReference>
<dbReference type="Pfam" id="PF12491">
    <property type="entry name" value="ApoB100_C"/>
    <property type="match status" value="1"/>
</dbReference>
<keyword evidence="6" id="KW-0162">Chylomicron</keyword>
<dbReference type="Gene3D" id="1.20.120.20">
    <property type="entry name" value="Apolipoprotein"/>
    <property type="match status" value="1"/>
</dbReference>
<keyword evidence="13" id="KW-0445">Lipid transport</keyword>
<dbReference type="InterPro" id="IPR052418">
    <property type="entry name" value="Apolipoprotein_B"/>
</dbReference>
<keyword evidence="10" id="KW-0551">Lipid droplet</keyword>
<keyword evidence="9" id="KW-0358">Heparin-binding</keyword>
<dbReference type="GO" id="GO:0006642">
    <property type="term" value="P:triglyceride mobilization"/>
    <property type="evidence" value="ECO:0007669"/>
    <property type="project" value="TreeGrafter"/>
</dbReference>
<dbReference type="GO" id="GO:0005737">
    <property type="term" value="C:cytoplasm"/>
    <property type="evidence" value="ECO:0007669"/>
    <property type="project" value="UniProtKB-SubCell"/>
</dbReference>
<evidence type="ECO:0000256" key="10">
    <source>
        <dbReference type="ARBA" id="ARBA00022677"/>
    </source>
</evidence>
<dbReference type="InterPro" id="IPR015819">
    <property type="entry name" value="Lipid_transp_b-sht_shell"/>
</dbReference>
<reference evidence="20" key="2">
    <citation type="submission" date="2025-08" db="UniProtKB">
        <authorList>
            <consortium name="Ensembl"/>
        </authorList>
    </citation>
    <scope>IDENTIFICATION</scope>
</reference>
<dbReference type="SMART" id="SM00638">
    <property type="entry name" value="LPD_N"/>
    <property type="match status" value="1"/>
</dbReference>
<dbReference type="GO" id="GO:0034359">
    <property type="term" value="C:mature chylomicron"/>
    <property type="evidence" value="ECO:0007669"/>
    <property type="project" value="TreeGrafter"/>
</dbReference>
<comment type="caution">
    <text evidence="19">Lacks conserved residue(s) required for the propagation of feature annotation.</text>
</comment>
<dbReference type="SMART" id="SM01169">
    <property type="entry name" value="DUF1943"/>
    <property type="match status" value="1"/>
</dbReference>
<keyword evidence="7" id="KW-0964">Secreted</keyword>
<evidence type="ECO:0000256" key="19">
    <source>
        <dbReference type="PROSITE-ProRule" id="PRU00557"/>
    </source>
</evidence>
<evidence type="ECO:0000256" key="17">
    <source>
        <dbReference type="ARBA" id="ARBA00023221"/>
    </source>
</evidence>
<evidence type="ECO:0000256" key="15">
    <source>
        <dbReference type="ARBA" id="ARBA00023166"/>
    </source>
</evidence>
<keyword evidence="17" id="KW-0753">Steroid metabolism</keyword>
<dbReference type="InterPro" id="IPR001747">
    <property type="entry name" value="Vitellogenin_N"/>
</dbReference>
<keyword evidence="14" id="KW-0443">Lipid metabolism</keyword>
<dbReference type="Ensembl" id="ENSCPVT00000001303.2">
    <property type="protein sequence ID" value="ENSCPVP00000001249.2"/>
    <property type="gene ID" value="ENSCPVG00000000922.2"/>
</dbReference>
<dbReference type="GO" id="GO:0042632">
    <property type="term" value="P:cholesterol homeostasis"/>
    <property type="evidence" value="ECO:0007669"/>
    <property type="project" value="TreeGrafter"/>
</dbReference>
<evidence type="ECO:0000256" key="4">
    <source>
        <dbReference type="ARBA" id="ARBA00022448"/>
    </source>
</evidence>
<dbReference type="SUPFAM" id="SSF56968">
    <property type="entry name" value="Lipovitellin-phosvitin complex, beta-sheet shell regions"/>
    <property type="match status" value="2"/>
</dbReference>
<dbReference type="InterPro" id="IPR015816">
    <property type="entry name" value="Vitellinogen_b-sht_N"/>
</dbReference>
<dbReference type="Gene3D" id="1.25.10.20">
    <property type="entry name" value="Vitellinogen, superhelical"/>
    <property type="match status" value="1"/>
</dbReference>
<evidence type="ECO:0000313" key="21">
    <source>
        <dbReference type="Proteomes" id="UP000694382"/>
    </source>
</evidence>
<dbReference type="InterPro" id="IPR022176">
    <property type="entry name" value="ApoB100_C"/>
</dbReference>
<evidence type="ECO:0000256" key="8">
    <source>
        <dbReference type="ARBA" id="ARBA00022548"/>
    </source>
</evidence>
<dbReference type="PANTHER" id="PTHR13769:SF1">
    <property type="entry name" value="APOLIPOPROTEIN B-100"/>
    <property type="match status" value="1"/>
</dbReference>
<dbReference type="Gene3D" id="2.20.80.10">
    <property type="entry name" value="Lipovitellin-phosvitin complex, chain A, domain 4"/>
    <property type="match status" value="1"/>
</dbReference>
<keyword evidence="19" id="KW-1015">Disulfide bond</keyword>
<evidence type="ECO:0000256" key="12">
    <source>
        <dbReference type="ARBA" id="ARBA00022729"/>
    </source>
</evidence>
<dbReference type="GO" id="GO:0050750">
    <property type="term" value="F:low-density lipoprotein particle receptor binding"/>
    <property type="evidence" value="ECO:0007669"/>
    <property type="project" value="TreeGrafter"/>
</dbReference>
<dbReference type="InterPro" id="IPR009454">
    <property type="entry name" value="Lipid_transpt_open_b-sht"/>
</dbReference>
<gene>
    <name evidence="20" type="primary">APOB</name>
</gene>
<dbReference type="Proteomes" id="UP000694382">
    <property type="component" value="Chromosome 3"/>
</dbReference>
<keyword evidence="16" id="KW-0325">Glycoprotein</keyword>
<dbReference type="Pfam" id="PF09172">
    <property type="entry name" value="Vit_open_b-sht"/>
    <property type="match status" value="1"/>
</dbReference>
<name>A0A8C3M5E3_GEOPR</name>
<evidence type="ECO:0000256" key="7">
    <source>
        <dbReference type="ARBA" id="ARBA00022525"/>
    </source>
</evidence>
<protein>
    <submittedName>
        <fullName evidence="20">Apolipoprotein B</fullName>
    </submittedName>
</protein>
<dbReference type="GO" id="GO:0005811">
    <property type="term" value="C:lipid droplet"/>
    <property type="evidence" value="ECO:0007669"/>
    <property type="project" value="UniProtKB-SubCell"/>
</dbReference>
<dbReference type="FunFam" id="2.30.230.10:FF:000003">
    <property type="entry name" value="Apolipoprotein B"/>
    <property type="match status" value="1"/>
</dbReference>
<dbReference type="GO" id="GO:0008201">
    <property type="term" value="F:heparin binding"/>
    <property type="evidence" value="ECO:0007669"/>
    <property type="project" value="UniProtKB-KW"/>
</dbReference>
<dbReference type="Gene3D" id="2.30.230.10">
    <property type="entry name" value="Lipovitellin, beta-sheet shell regions, chain A"/>
    <property type="match status" value="1"/>
</dbReference>
<dbReference type="GO" id="GO:0030301">
    <property type="term" value="P:cholesterol transport"/>
    <property type="evidence" value="ECO:0007669"/>
    <property type="project" value="TreeGrafter"/>
</dbReference>
<keyword evidence="11" id="KW-0427">LDL</keyword>
<keyword evidence="8" id="KW-0153">Cholesterol metabolism</keyword>
<comment type="subcellular location">
    <subcellularLocation>
        <location evidence="1">Cytoplasm</location>
    </subcellularLocation>
    <subcellularLocation>
        <location evidence="2">Lipid droplet</location>
    </subcellularLocation>
    <subcellularLocation>
        <location evidence="3">Secreted</location>
    </subcellularLocation>
</comment>
<dbReference type="SUPFAM" id="SSF48431">
    <property type="entry name" value="Lipovitellin-phosvitin complex, superhelical domain"/>
    <property type="match status" value="1"/>
</dbReference>
<dbReference type="PANTHER" id="PTHR13769">
    <property type="entry name" value="APOLIPOPROTEIN B"/>
    <property type="match status" value="1"/>
</dbReference>
<dbReference type="GO" id="GO:0034361">
    <property type="term" value="C:very-low-density lipoprotein particle"/>
    <property type="evidence" value="ECO:0007669"/>
    <property type="project" value="UniProtKB-KW"/>
</dbReference>
<dbReference type="PROSITE" id="PS51211">
    <property type="entry name" value="VITELLOGENIN"/>
    <property type="match status" value="1"/>
</dbReference>
<sequence>MVVLVCCLFLWFLLSVSVMCLDATRFKPLRKYVYSYEAETSSGITGTADSRSGSKITCKVELEVPQLCRFILRTMHCSLRETFGVDTEGRAILKKSKNSEDFANAMSKNELKFSIQDGTKVKLYPEKDEPLNVLNLKRGIISALLVPTETVENIKTIPMDTVYGKCDSEVEFKSRKGNVAEDISITRYLKGCDSFSPIRDHVSPIAIVKGLNTPLSALLKSTQFCHYNIDAKKRHIRDVICSEKHLFLPSSYKNRYGVMTEVNQTLKLEDTPKITNKNFDGDALEEKGLALESTDAKLPRQGDAVLKTLQEMQKLAASQENQQRARLFYRFVSGLRSLHNSTLGSLVPKMMETSSSITIQALAQCGTPECYSAILQILRTGNVNPLVADLVTYTLGLLPSPTPQRIREILNMAQYQPSRASFYGLSHSVTKFYNEKKIVTEEIADVADFMVSLLGTDCSGEDELTYLTLRAIGNMGAVMEKAKPSVKSSLKTCIRNEAASLSVQKAAIQAFRKMTITEEDRSALLKAFQELDAPTDKRLASYLLVMKNPSPSDLAKILRVLTKEKSEQVKSFVASHIANILDSEELGVEDLKSQVEEALKGNQLPTVKDFRKFSRNYQISKRVSVPGIDPISAKVEGNVVFDPNSYIPKETMLKTTLHAYGFNPSDVFELGLDGKGFEPTLEALFGENGFFPDTATKALYWVDGKVPEKVSKALFDYFGYSQDGKQDQDIVKGIILNLEKLIKELGSKEAPEGRAYLRILGEELGYMKLNDFKLLGSLILKSVKTLQTVPEMIAQAISKGVDRDLFVHYIFMDNEFELPTGAGLQLKFALSGVATPGARVAAKLHQKSMQADLIAKPSVAVEFVTHLGINMPEFAESGVEMNSNIFHESGIEAHVSVKAGQLKFSIPAPKNPVKLLSISNTLHLVSPAKTEEIPTLIENQKTSTSCKPFIPGLKFCTKVLYPNSTAAEAVPYFPLTGESRFEVELVSTGEVKEYSASANYELQREGNDQIDTLKFAVQAEGINQHEATLTFRYNRGKKILTSDVQIPDVGVDFGTNFRITDESFSGKKAYTFVLDVNNKKITEVTLTGHIRYAGVEEAMLRGIISFPRLETELGSEALVNYSPTKAYLQISSAATIHGNSISKRVLLRYDAEKVELEWNSGASAAVKKLSSAFPVDFSDYPKTLEKRTNELLDRKVAHTDMTLRHIVSQFIVATNTWLQKTSKDVPYAQTLQDKLSALQELNIQKLNLPVITIPEELFLKSEGRVRYNFNKNSFVIDIPLPFAGKSSDEIWMPKTVKTPPLVVESMGISVPSQEYRIPTFTIPKSYPFRVPLLGKLEVSANVYSNYYNWTAAYTVTNSTTERATSVKATYNTNADSVLELLSYSVKGSGEASYNRNGFIYAYENHLKHRVLTSVFKLSGRKNYEPVPVANYTLSLTASSTLGPQLSFSSDIVSEKINNMNTNNVNMEGQLEVASVYAKSIYTLSTTYNEKRRVLEGKSNLKLESSYLQATNQISGRYSDGSFSITSVSDVQNELLKNTATLKFENSQLKMSSETNGRYQHTAGVNKLEIILSKKMAALRSEYQATYKQIQYFAVFAGSLNSQDLVFNTDISLTDQKNRAAHKSSLNVNRYGLASSATTNMQLSPLAMQSEMNAKLDTAGGSMSLSSSGRYGKNNAKFNVGGRVSLTEIMLGSEYQSTVLGMDNKHVLNFRVNREGLKFSNNLQGSFKEIKLEYTNDLNIPGLSLTFVSKLDNSFGFDKFHKHVFDLQLEPSSLTAKLSNNLKYTKTEVSNKAELLLEPLNMNLGGNVRGAHGADEIRHTYTLTCAGLSADLKTDTVANVQGAAVSHRVHLDVAGLSSSVTMNTNCDSKPLRFSNAVRSTMAPFVITADVHTNANGKLVAVGEHTGDLYSKLLFKAEPLAFTFSHDYRGSTSHSLKSRGRYTTLLDNKVQMLFTPSEQSSSWKLKSQLNNNVYSQDFSTYNNAEKIGVELNGRALADLSVMDGPVILPLTSEEVNLIDLLGLRNSISEPQEFSISGFVKYDKNKDMHVISLPFLENLPIYFEKLRGTILSILQPIQRYLKSIDVEQHMKMYKATLNKLPQDINDYMDKLDIKGKVSSMKNNFVAFTKDYRITSDDLQIMLEKAMDNLQEILSQLQIYLIKVEQCIKDYYEQYDIKALIAQLLDKIVETMTALENKYQVRTTVINIIEKLRVFFQQYDLNKIGSSTLAWIKNLDDEYRITAKIQEKLESLKIQIQNIDLRSVAENLKRQIKAFDAKECLEKFKQSLPIEKINEILEQIKDFILNWIEEYELSEKISAFRGRMHKLIIKYEIDKQIYFLIDRMIELLKTYRIKETVQKLTIYLQNADVKSCFDKVVAFVDDAVKKVQTFDYEKMIKQVNTFLDMVIKKLKAFNYDQFVDDTNNRIREVTQKINEELRNLELPQKAEALKQYIRDFRTVISKYMEQLKDTKLAAVINWLRELIDSTTFANLKAKVNEHLEDLRERISEMDISQELQWCLQKISQFYNSVVVYISDQWNTVSKKITVLAEEYDLKNWAENVKQFVETGFKVPEIRAVIVTIPAFEVSLRSLREATFRTPEFILPLTDLRIPSYDINIKRLKDMKIPMKFTTPEFKILNTFQIPSFTIDLIEVKLLIIRTIDKFMSAEFQFPSIDVYLKDLKMKDMPFSDISFPEIQMPQFQMPELLIPKLNLNELQIPNMKIPEFQLPSIPHTVTAPTFGKLSGAFRVTSPFFTLSTQAELRNTTISANSPEFITSISAQTTSKLDFLVFSVTADSRLLAPDMKQLNLKNAVKVNHRFLKVDHTNEVVFLGTSVVGEAETRANLNTKKNSVEVQNNLMIKLQRKIWMQSGMAYSHRLNIPQADFSSQADLINNMTTEVEAGYISFTSAGRGNWKWTSPNFSDEGTHDSLATFKIEGPSITFSANNRINDKYLKVNQAMKYECHSLMSAALQIQSEMESQRVGRSLLNVQGTGELLGMKVELTGSHNARLHGRITGTVNNDISFLANPSEIRLSTNNDGNVKISFPMKLTGKIDFLNNYGFALSSSVQQVSWQATGRFNQYRYSHNMSAGSNDDRIEAHIEMNGDANLDFLNIPLSIHQIQIPYIGIKTPQLKDFSLWEQLGLKELLKTTRQSFDLNLNAQYEKNKDMHAIPLPLAKVHEVLNKNILLFNKHFEKGRNAALDFLTKSYNEAKTKLDKYKIQTSLNKIPRTLTIPGYTIPVVNIEVSPFTAEMPAFGFTLPKEISTRGFTVPIIGFSVPSYTLVVPSFELPVLHIPQDLRTLKLPRFRINSSANNILVPAMGNITYDFSFKSSVITLTANAGLFNQSDIVGHLGISSSSVIEALQFKLDGSTSLTRKRGLRLATALSLSNNKYLGGNHDSTITLLKRMMEAAVATNIEVDTPVLKMNFSQELSGNTKSKPTLSSGIKLMYDFNTPKYGTSAKGEIAHKFALESLTYYISVESSTTGDIDGVFYTGNAFSGSLDHEVNAYLNANGARSSLRFEAHSKADGLWMIEIKELLAVEASTHHIYAVWEHNGKNYAQCTSRFTTTGTQRCKATLELAPWDVSADLQIQAIQPNPYLGMASVNEAVVVKISPANQKAGWKGEGQIHSLSLSHDMQLSNENSKAKFDISGSLEGYMDFLKVIKCPISEKSLWDILKLDVTTSADRKQYLNGSASLVYTKSEDGYFFPIPVNKLTDGFAVTIPGLHLKAPSPVLSTPEFNLPFTTLQVPAYTVDLRNIKIPQTLSTMPFDVHLPTLPKLRFPKVDVGANYITLEEYKMPFFEVTIPEYQITMSQFTLPKSVSFGSFSVDLDEVANKIADFEMPTITIPEQKIEIPPLKISLPAGIYIPSFGALTGSFKVVSPLYNVTWRTDLTNKKDSFEHSIDSTCSSTLQFLEYDLNVVSNYEYKEGVFVMKTTGSFSHRDMSANYQENLTISGFGGGLEDTLSLDIISPTFTDVHVRYQENERKSSGSISSPSAGTLAYVIESDDETLVARVYYQTQSAPQNDIDVLKGEISLKEPDQIQMKFNWNEDAAKDLLLGLKTRVPKMTNAVYRYVNRYHKEHTGLEISAATLKMKNIMQNNAEKAYTFAANQIDEIDAQLRTAANEASDKYQELKFKAKRLYRRAADQAEHFDYQRIKAELLNVLIDIIEQYHQKIKHVIDSATEFLKTTKFQVPGLSEKYSGGEIYLMTTEKVAKTADVCLSKLQEYFDALIAAINELEVRLPASETILRGRNVLDQIKEMLKDLQNKIRQTFATLQEADFVGRLKQLKQAVQQVFQKVEEMVRSLQSKTFEDIKVETQRLYKDAMASEFAQKLRSLTKDVKKYISQFKDFSQKTFQDLSRKLHQLLLYVKSLREEYFDPTTLGLSVKYYEVEEKVLGWLKNIIDLLVDWHNQRIGDLAGIATRLTDQVRELVEIYSQEYYDLITDFEGKGKQKIMELSSAAQEKIRSWSAAAKRKIDEHNKQLKEKLREIYGQLSQSQEKLISEAKRLIDLTIENYSAFLQYLSELLRWLEQITAESIKPYVAAIYQMPQKSRQALRNKVEMTHILIQQGIEKGSKKWNEMQHFTNEQLNTEQVSPQEIMENIQQRMNTEWACRRTEVTSFYQNVFKYNSNQYTGASGIYVWI</sequence>
<keyword evidence="18" id="KW-0850">VLDL</keyword>